<dbReference type="InterPro" id="IPR029065">
    <property type="entry name" value="Enolase_C-like"/>
</dbReference>
<dbReference type="InterPro" id="IPR013341">
    <property type="entry name" value="Mandelate_racemase_N_dom"/>
</dbReference>
<reference evidence="3 4" key="1">
    <citation type="submission" date="2019-09" db="EMBL/GenBank/DDBJ databases">
        <authorList>
            <person name="Depoorter E."/>
        </authorList>
    </citation>
    <scope>NUCLEOTIDE SEQUENCE [LARGE SCALE GENOMIC DNA]</scope>
    <source>
        <strain evidence="3">LMG 6863</strain>
    </source>
</reference>
<proteinExistence type="predicted"/>
<dbReference type="SMART" id="SM00922">
    <property type="entry name" value="MR_MLE"/>
    <property type="match status" value="1"/>
</dbReference>
<dbReference type="SFLD" id="SFLDS00001">
    <property type="entry name" value="Enolase"/>
    <property type="match status" value="1"/>
</dbReference>
<dbReference type="InterPro" id="IPR036849">
    <property type="entry name" value="Enolase-like_C_sf"/>
</dbReference>
<dbReference type="Gene3D" id="3.20.20.120">
    <property type="entry name" value="Enolase-like C-terminal domain"/>
    <property type="match status" value="1"/>
</dbReference>
<sequence length="380" mass="40877">MSKASAIEAVSLTVVEVTPATRWTFVRLLCSNGDTGIGEATLTGREPDLIKAFEPMARMIKGKTTQEIDSSLSALPFASLPHAAIASAFSHACADLDGRRQSCGAAALFGEPCRDVVPLYANINRRTRQRDAGAFAVSAGEAISAGFSAIKIAPFDGVELYGDPVTEIDREKIRIALDRIGAVRDAIGNQHDLMVDCHWRLNPSAAREILASEECDGLHWFECPIPETPENLAELGALRAFANRRGIRLAGCEEAIRVNGLLPFVKAGAYDVLMPDIKYIGGMEEVLTVARMLEKHGLEISPHNPSGPVAHVASLHMAALMPNLGRLELQFDETPAFTNLVASGLPRPDDGQSKLPEGTGLGLQFNHVEVAARSSMYIEI</sequence>
<dbReference type="SUPFAM" id="SSF54826">
    <property type="entry name" value="Enolase N-terminal domain-like"/>
    <property type="match status" value="1"/>
</dbReference>
<dbReference type="GO" id="GO:0016829">
    <property type="term" value="F:lyase activity"/>
    <property type="evidence" value="ECO:0007669"/>
    <property type="project" value="UniProtKB-KW"/>
</dbReference>
<dbReference type="InterPro" id="IPR013342">
    <property type="entry name" value="Mandelate_racemase_C"/>
</dbReference>
<gene>
    <name evidence="3" type="ORF">BLA6863_04725</name>
</gene>
<dbReference type="AlphaFoldDB" id="A0A6P2NTS7"/>
<dbReference type="Pfam" id="PF13378">
    <property type="entry name" value="MR_MLE_C"/>
    <property type="match status" value="1"/>
</dbReference>
<dbReference type="InterPro" id="IPR029017">
    <property type="entry name" value="Enolase-like_N"/>
</dbReference>
<dbReference type="PANTHER" id="PTHR48080:SF2">
    <property type="entry name" value="D-GALACTONATE DEHYDRATASE"/>
    <property type="match status" value="1"/>
</dbReference>
<accession>A0A6P2NTS7</accession>
<evidence type="ECO:0000256" key="1">
    <source>
        <dbReference type="ARBA" id="ARBA00023239"/>
    </source>
</evidence>
<evidence type="ECO:0000313" key="4">
    <source>
        <dbReference type="Proteomes" id="UP000494170"/>
    </source>
</evidence>
<protein>
    <submittedName>
        <fullName evidence="3">Galactonate dehydratase</fullName>
    </submittedName>
</protein>
<evidence type="ECO:0000259" key="2">
    <source>
        <dbReference type="SMART" id="SM00922"/>
    </source>
</evidence>
<name>A0A6P2NTS7_BURL3</name>
<dbReference type="PANTHER" id="PTHR48080">
    <property type="entry name" value="D-GALACTONATE DEHYDRATASE-RELATED"/>
    <property type="match status" value="1"/>
</dbReference>
<dbReference type="Pfam" id="PF02746">
    <property type="entry name" value="MR_MLE_N"/>
    <property type="match status" value="1"/>
</dbReference>
<organism evidence="3 4">
    <name type="scientific">Burkholderia lata (strain ATCC 17760 / DSM 23089 / LMG 22485 / NCIMB 9086 / R18194 / 383)</name>
    <dbReference type="NCBI Taxonomy" id="482957"/>
    <lineage>
        <taxon>Bacteria</taxon>
        <taxon>Pseudomonadati</taxon>
        <taxon>Pseudomonadota</taxon>
        <taxon>Betaproteobacteria</taxon>
        <taxon>Burkholderiales</taxon>
        <taxon>Burkholderiaceae</taxon>
        <taxon>Burkholderia</taxon>
        <taxon>Burkholderia cepacia complex</taxon>
    </lineage>
</organism>
<keyword evidence="1" id="KW-0456">Lyase</keyword>
<dbReference type="Gene3D" id="3.30.390.10">
    <property type="entry name" value="Enolase-like, N-terminal domain"/>
    <property type="match status" value="1"/>
</dbReference>
<dbReference type="EMBL" id="CABVPY010000033">
    <property type="protein sequence ID" value="VWB98425.1"/>
    <property type="molecule type" value="Genomic_DNA"/>
</dbReference>
<dbReference type="RefSeq" id="WP_174943617.1">
    <property type="nucleotide sequence ID" value="NZ_CABVPY010000033.1"/>
</dbReference>
<evidence type="ECO:0000313" key="3">
    <source>
        <dbReference type="EMBL" id="VWB98425.1"/>
    </source>
</evidence>
<dbReference type="SUPFAM" id="SSF51604">
    <property type="entry name" value="Enolase C-terminal domain-like"/>
    <property type="match status" value="1"/>
</dbReference>
<feature type="domain" description="Mandelate racemase/muconate lactonizing enzyme C-terminal" evidence="2">
    <location>
        <begin position="132"/>
        <end position="245"/>
    </location>
</feature>
<dbReference type="InterPro" id="IPR034593">
    <property type="entry name" value="DgoD-like"/>
</dbReference>
<dbReference type="Proteomes" id="UP000494170">
    <property type="component" value="Unassembled WGS sequence"/>
</dbReference>
<dbReference type="CDD" id="cd03316">
    <property type="entry name" value="MR_like"/>
    <property type="match status" value="1"/>
</dbReference>